<protein>
    <submittedName>
        <fullName evidence="7">MBL fold metallo-hydrolase</fullName>
    </submittedName>
</protein>
<keyword evidence="4" id="KW-0862">Zinc</keyword>
<gene>
    <name evidence="7" type="ORF">HBF26_00425</name>
</gene>
<name>A0ABX0Q0P6_9GAMM</name>
<dbReference type="SMART" id="SM00849">
    <property type="entry name" value="Lactamase_B"/>
    <property type="match status" value="1"/>
</dbReference>
<proteinExistence type="inferred from homology"/>
<reference evidence="7 8" key="1">
    <citation type="journal article" date="2011" name="Curr. Microbiol.">
        <title>Luteibacter jiangsuensis sp. nov.: a methamidophos-degrading bacterium isolated from a methamidophos-manufacturing factory.</title>
        <authorList>
            <person name="Wang L."/>
            <person name="Wang G.L."/>
            <person name="Li S.P."/>
            <person name="Jiang J.D."/>
        </authorList>
    </citation>
    <scope>NUCLEOTIDE SEQUENCE [LARGE SCALE GENOMIC DNA]</scope>
    <source>
        <strain evidence="7 8">CGMCC 1.10133</strain>
    </source>
</reference>
<comment type="similarity">
    <text evidence="1">Belongs to the metallo-beta-lactamase superfamily.</text>
</comment>
<dbReference type="PANTHER" id="PTHR42978">
    <property type="entry name" value="QUORUM-QUENCHING LACTONASE YTNP-RELATED-RELATED"/>
    <property type="match status" value="1"/>
</dbReference>
<dbReference type="Gene3D" id="3.60.15.10">
    <property type="entry name" value="Ribonuclease Z/Hydroxyacylglutathione hydrolase-like"/>
    <property type="match status" value="1"/>
</dbReference>
<feature type="signal peptide" evidence="5">
    <location>
        <begin position="1"/>
        <end position="31"/>
    </location>
</feature>
<dbReference type="InterPro" id="IPR001279">
    <property type="entry name" value="Metallo-B-lactamas"/>
</dbReference>
<keyword evidence="2" id="KW-0479">Metal-binding</keyword>
<sequence>MSYGYHAAGRYRLTATISLFFALAATSTAHAADEAPGFFKLPLGKLTVVALSDGSFTLPASGLMVEAHKGEVQQALAKAHLGDGVPTSVNAFLIDTGEKRILIDTGSGAFLGATLGEVNAHLLAAGYRADAIDEVLITHLHADHVGGLIDHGKMVYPNAVVRVDAREKKFWENRDNSGKVDASVQATFDAVATALKPYEAAGHVKVLHPGDTVGPGITAVDEPGHTAGHTGYRVESDGKVLMVWGDLVHLAVAQFPDPKVTIRFDSTPADAIVTREKALRAASKSGELVAGAHIPFPGIGTVRKAGSGYTWVPVGP</sequence>
<feature type="chain" id="PRO_5046678432" evidence="5">
    <location>
        <begin position="32"/>
        <end position="316"/>
    </location>
</feature>
<dbReference type="SUPFAM" id="SSF56281">
    <property type="entry name" value="Metallo-hydrolase/oxidoreductase"/>
    <property type="match status" value="1"/>
</dbReference>
<evidence type="ECO:0000313" key="7">
    <source>
        <dbReference type="EMBL" id="NID03332.1"/>
    </source>
</evidence>
<evidence type="ECO:0000313" key="8">
    <source>
        <dbReference type="Proteomes" id="UP001429601"/>
    </source>
</evidence>
<dbReference type="Proteomes" id="UP001429601">
    <property type="component" value="Unassembled WGS sequence"/>
</dbReference>
<evidence type="ECO:0000256" key="5">
    <source>
        <dbReference type="SAM" id="SignalP"/>
    </source>
</evidence>
<dbReference type="Pfam" id="PF00753">
    <property type="entry name" value="Lactamase_B"/>
    <property type="match status" value="1"/>
</dbReference>
<keyword evidence="5" id="KW-0732">Signal</keyword>
<dbReference type="InterPro" id="IPR051013">
    <property type="entry name" value="MBL_superfamily_lactonases"/>
</dbReference>
<evidence type="ECO:0000256" key="3">
    <source>
        <dbReference type="ARBA" id="ARBA00022801"/>
    </source>
</evidence>
<dbReference type="EMBL" id="JAAQQR010000001">
    <property type="protein sequence ID" value="NID03332.1"/>
    <property type="molecule type" value="Genomic_DNA"/>
</dbReference>
<evidence type="ECO:0000259" key="6">
    <source>
        <dbReference type="SMART" id="SM00849"/>
    </source>
</evidence>
<dbReference type="CDD" id="cd07720">
    <property type="entry name" value="OPHC2-like_MBL-fold"/>
    <property type="match status" value="1"/>
</dbReference>
<evidence type="ECO:0000256" key="1">
    <source>
        <dbReference type="ARBA" id="ARBA00007749"/>
    </source>
</evidence>
<feature type="domain" description="Metallo-beta-lactamase" evidence="6">
    <location>
        <begin position="88"/>
        <end position="293"/>
    </location>
</feature>
<evidence type="ECO:0000256" key="4">
    <source>
        <dbReference type="ARBA" id="ARBA00022833"/>
    </source>
</evidence>
<keyword evidence="3" id="KW-0378">Hydrolase</keyword>
<accession>A0ABX0Q0P6</accession>
<comment type="caution">
    <text evidence="7">The sequence shown here is derived from an EMBL/GenBank/DDBJ whole genome shotgun (WGS) entry which is preliminary data.</text>
</comment>
<dbReference type="InterPro" id="IPR036866">
    <property type="entry name" value="RibonucZ/Hydroxyglut_hydro"/>
</dbReference>
<dbReference type="PANTHER" id="PTHR42978:SF6">
    <property type="entry name" value="QUORUM-QUENCHING LACTONASE YTNP-RELATED"/>
    <property type="match status" value="1"/>
</dbReference>
<keyword evidence="8" id="KW-1185">Reference proteome</keyword>
<organism evidence="7 8">
    <name type="scientific">Luteibacter jiangsuensis</name>
    <dbReference type="NCBI Taxonomy" id="637577"/>
    <lineage>
        <taxon>Bacteria</taxon>
        <taxon>Pseudomonadati</taxon>
        <taxon>Pseudomonadota</taxon>
        <taxon>Gammaproteobacteria</taxon>
        <taxon>Lysobacterales</taxon>
        <taxon>Rhodanobacteraceae</taxon>
        <taxon>Luteibacter</taxon>
    </lineage>
</organism>
<dbReference type="RefSeq" id="WP_167121986.1">
    <property type="nucleotide sequence ID" value="NZ_JAAQQR010000001.1"/>
</dbReference>
<evidence type="ECO:0000256" key="2">
    <source>
        <dbReference type="ARBA" id="ARBA00022723"/>
    </source>
</evidence>